<accession>A0A6P4YSE2</accession>
<reference evidence="10" key="1">
    <citation type="submission" date="2025-08" db="UniProtKB">
        <authorList>
            <consortium name="RefSeq"/>
        </authorList>
    </citation>
    <scope>IDENTIFICATION</scope>
    <source>
        <tissue evidence="10">Gonad</tissue>
    </source>
</reference>
<dbReference type="KEGG" id="bbel:109475992"/>
<keyword evidence="2" id="KW-0217">Developmental protein</keyword>
<dbReference type="PRINTS" id="PR00027">
    <property type="entry name" value="PAIREDBOX"/>
</dbReference>
<evidence type="ECO:0000256" key="5">
    <source>
        <dbReference type="ARBA" id="ARBA00023125"/>
    </source>
</evidence>
<evidence type="ECO:0000256" key="3">
    <source>
        <dbReference type="ARBA" id="ARBA00022724"/>
    </source>
</evidence>
<gene>
    <name evidence="10" type="primary">LOC109475992</name>
</gene>
<dbReference type="Proteomes" id="UP000515135">
    <property type="component" value="Unplaced"/>
</dbReference>
<organism evidence="9 10">
    <name type="scientific">Branchiostoma belcheri</name>
    <name type="common">Amphioxus</name>
    <dbReference type="NCBI Taxonomy" id="7741"/>
    <lineage>
        <taxon>Eukaryota</taxon>
        <taxon>Metazoa</taxon>
        <taxon>Chordata</taxon>
        <taxon>Cephalochordata</taxon>
        <taxon>Leptocardii</taxon>
        <taxon>Amphioxiformes</taxon>
        <taxon>Branchiostomatidae</taxon>
        <taxon>Branchiostoma</taxon>
    </lineage>
</organism>
<dbReference type="InterPro" id="IPR043565">
    <property type="entry name" value="PAX_fam"/>
</dbReference>
<keyword evidence="4" id="KW-0805">Transcription regulation</keyword>
<evidence type="ECO:0000313" key="9">
    <source>
        <dbReference type="Proteomes" id="UP000515135"/>
    </source>
</evidence>
<evidence type="ECO:0000256" key="1">
    <source>
        <dbReference type="ARBA" id="ARBA00004123"/>
    </source>
</evidence>
<protein>
    <submittedName>
        <fullName evidence="10">Paired box protein Pax-5-like</fullName>
    </submittedName>
</protein>
<proteinExistence type="predicted"/>
<keyword evidence="9" id="KW-1185">Reference proteome</keyword>
<dbReference type="OrthoDB" id="3225452at2759"/>
<dbReference type="PROSITE" id="PS51057">
    <property type="entry name" value="PAIRED_2"/>
    <property type="match status" value="1"/>
</dbReference>
<comment type="subcellular location">
    <subcellularLocation>
        <location evidence="1">Nucleus</location>
    </subcellularLocation>
</comment>
<dbReference type="GeneID" id="109475992"/>
<dbReference type="InterPro" id="IPR043182">
    <property type="entry name" value="PAIRED_DNA-bd_dom"/>
</dbReference>
<evidence type="ECO:0000256" key="6">
    <source>
        <dbReference type="ARBA" id="ARBA00023163"/>
    </source>
</evidence>
<keyword evidence="3" id="KW-0563">Paired box</keyword>
<evidence type="ECO:0000256" key="4">
    <source>
        <dbReference type="ARBA" id="ARBA00023015"/>
    </source>
</evidence>
<dbReference type="PANTHER" id="PTHR45636">
    <property type="entry name" value="PAIRED BOX PROTEIN PAX-6-RELATED-RELATED"/>
    <property type="match status" value="1"/>
</dbReference>
<dbReference type="AlphaFoldDB" id="A0A6P4YSE2"/>
<dbReference type="InterPro" id="IPR009057">
    <property type="entry name" value="Homeodomain-like_sf"/>
</dbReference>
<dbReference type="GO" id="GO:0000981">
    <property type="term" value="F:DNA-binding transcription factor activity, RNA polymerase II-specific"/>
    <property type="evidence" value="ECO:0007669"/>
    <property type="project" value="TreeGrafter"/>
</dbReference>
<dbReference type="PROSITE" id="PS00034">
    <property type="entry name" value="PAIRED_1"/>
    <property type="match status" value="1"/>
</dbReference>
<dbReference type="FunFam" id="1.10.10.10:FF:000003">
    <property type="entry name" value="Paired box protein Pax-6"/>
    <property type="match status" value="1"/>
</dbReference>
<dbReference type="SUPFAM" id="SSF46689">
    <property type="entry name" value="Homeodomain-like"/>
    <property type="match status" value="1"/>
</dbReference>
<dbReference type="PANTHER" id="PTHR45636:SF43">
    <property type="entry name" value="PAIRED BOX POX-NEURO PROTEIN"/>
    <property type="match status" value="1"/>
</dbReference>
<evidence type="ECO:0000256" key="2">
    <source>
        <dbReference type="ARBA" id="ARBA00022473"/>
    </source>
</evidence>
<evidence type="ECO:0000259" key="8">
    <source>
        <dbReference type="PROSITE" id="PS51057"/>
    </source>
</evidence>
<dbReference type="InterPro" id="IPR036388">
    <property type="entry name" value="WH-like_DNA-bd_sf"/>
</dbReference>
<evidence type="ECO:0000313" key="10">
    <source>
        <dbReference type="RefSeq" id="XP_019632360.1"/>
    </source>
</evidence>
<dbReference type="GO" id="GO:0000978">
    <property type="term" value="F:RNA polymerase II cis-regulatory region sequence-specific DNA binding"/>
    <property type="evidence" value="ECO:0007669"/>
    <property type="project" value="TreeGrafter"/>
</dbReference>
<keyword evidence="7" id="KW-0539">Nucleus</keyword>
<dbReference type="InterPro" id="IPR001523">
    <property type="entry name" value="Paired_dom"/>
</dbReference>
<name>A0A6P4YSE2_BRABE</name>
<evidence type="ECO:0000256" key="7">
    <source>
        <dbReference type="ARBA" id="ARBA00023242"/>
    </source>
</evidence>
<dbReference type="Pfam" id="PF00292">
    <property type="entry name" value="PAX"/>
    <property type="match status" value="1"/>
</dbReference>
<dbReference type="RefSeq" id="XP_019632360.1">
    <property type="nucleotide sequence ID" value="XM_019776801.1"/>
</dbReference>
<sequence>MQFSSFPFAGHTGINQLGGIFVNGRPLPDHVRSYIVHLALMGVRPCDISRRLLVSHGCVSKILSRYFETGTVTPGSIGGSRPKVATPLVVRKILGYKLEKPGMFAWEIRQRLQADRVCTADNLPSVSSINRILRTLPTSVNFV</sequence>
<feature type="domain" description="Paired" evidence="8">
    <location>
        <begin position="10"/>
        <end position="136"/>
    </location>
</feature>
<keyword evidence="5" id="KW-0238">DNA-binding</keyword>
<dbReference type="GO" id="GO:0005634">
    <property type="term" value="C:nucleus"/>
    <property type="evidence" value="ECO:0007669"/>
    <property type="project" value="UniProtKB-SubCell"/>
</dbReference>
<keyword evidence="6" id="KW-0804">Transcription</keyword>
<dbReference type="Gene3D" id="1.10.10.10">
    <property type="entry name" value="Winged helix-like DNA-binding domain superfamily/Winged helix DNA-binding domain"/>
    <property type="match status" value="2"/>
</dbReference>
<dbReference type="SMART" id="SM00351">
    <property type="entry name" value="PAX"/>
    <property type="match status" value="1"/>
</dbReference>